<dbReference type="Proteomes" id="UP001205861">
    <property type="component" value="Unassembled WGS sequence"/>
</dbReference>
<comment type="caution">
    <text evidence="1">The sequence shown here is derived from an EMBL/GenBank/DDBJ whole genome shotgun (WGS) entry which is preliminary data.</text>
</comment>
<name>A0ABT2BP56_9BURK</name>
<dbReference type="EMBL" id="JANUGV010000006">
    <property type="protein sequence ID" value="MCS0610307.1"/>
    <property type="molecule type" value="Genomic_DNA"/>
</dbReference>
<accession>A0ABT2BP56</accession>
<dbReference type="RefSeq" id="WP_258857903.1">
    <property type="nucleotide sequence ID" value="NZ_JANUGV010000006.1"/>
</dbReference>
<protein>
    <submittedName>
        <fullName evidence="1">DUF4254 domain-containing protein</fullName>
    </submittedName>
</protein>
<evidence type="ECO:0000313" key="2">
    <source>
        <dbReference type="Proteomes" id="UP001205861"/>
    </source>
</evidence>
<dbReference type="InterPro" id="IPR025350">
    <property type="entry name" value="DUF4254"/>
</dbReference>
<sequence>MQAMLDAWAIVRFHDRELARAGWPAPLPPGLPGAWHWIGANHRCNCLLWREEDRARRRNVPASDIAASKRLIDQHNQERNDAVEAIDEAILAGLAHVRKQPGARLSSETAGAMVDRLSILALKIHHMRLQAERVQAGAAHVQACGAKLEQLLAQRRDLAGCLDRLLGEARAGDTYFKVYRQFKMYNDPALNPCLYVQAAGQGAEAGKAAP</sequence>
<keyword evidence="2" id="KW-1185">Reference proteome</keyword>
<gene>
    <name evidence="1" type="ORF">NX773_19240</name>
</gene>
<proteinExistence type="predicted"/>
<evidence type="ECO:0000313" key="1">
    <source>
        <dbReference type="EMBL" id="MCS0610307.1"/>
    </source>
</evidence>
<reference evidence="1 2" key="1">
    <citation type="submission" date="2022-08" db="EMBL/GenBank/DDBJ databases">
        <title>Reclassification of Massilia species as members of the genera Telluria, Duganella, Pseudoduganella, Mokoshia gen. nov. and Zemynaea gen. nov. using orthogonal and non-orthogonal genome-based approaches.</title>
        <authorList>
            <person name="Bowman J.P."/>
        </authorList>
    </citation>
    <scope>NUCLEOTIDE SEQUENCE [LARGE SCALE GENOMIC DNA]</scope>
    <source>
        <strain evidence="1 2">JCM 31607</strain>
    </source>
</reference>
<organism evidence="1 2">
    <name type="scientific">Massilia solisilvae</name>
    <dbReference type="NCBI Taxonomy" id="1811225"/>
    <lineage>
        <taxon>Bacteria</taxon>
        <taxon>Pseudomonadati</taxon>
        <taxon>Pseudomonadota</taxon>
        <taxon>Betaproteobacteria</taxon>
        <taxon>Burkholderiales</taxon>
        <taxon>Oxalobacteraceae</taxon>
        <taxon>Telluria group</taxon>
        <taxon>Massilia</taxon>
    </lineage>
</organism>
<dbReference type="Pfam" id="PF14063">
    <property type="entry name" value="DUF4254"/>
    <property type="match status" value="1"/>
</dbReference>